<reference evidence="2 3" key="1">
    <citation type="submission" date="2016-10" db="EMBL/GenBank/DDBJ databases">
        <authorList>
            <person name="de Groot N.N."/>
        </authorList>
    </citation>
    <scope>NUCLEOTIDE SEQUENCE [LARGE SCALE GENOMIC DNA]</scope>
    <source>
        <strain evidence="2 3">GAS232</strain>
    </source>
</reference>
<dbReference type="OrthoDB" id="1270449at2"/>
<dbReference type="InterPro" id="IPR004360">
    <property type="entry name" value="Glyas_Fos-R_dOase_dom"/>
</dbReference>
<name>A0A1G7PUT4_9BACT</name>
<dbReference type="PROSITE" id="PS51819">
    <property type="entry name" value="VOC"/>
    <property type="match status" value="1"/>
</dbReference>
<evidence type="ECO:0000313" key="3">
    <source>
        <dbReference type="Proteomes" id="UP000182427"/>
    </source>
</evidence>
<keyword evidence="3" id="KW-1185">Reference proteome</keyword>
<dbReference type="SUPFAM" id="SSF54593">
    <property type="entry name" value="Glyoxalase/Bleomycin resistance protein/Dihydroxybiphenyl dioxygenase"/>
    <property type="match status" value="1"/>
</dbReference>
<dbReference type="EMBL" id="LT629690">
    <property type="protein sequence ID" value="SDF89160.1"/>
    <property type="molecule type" value="Genomic_DNA"/>
</dbReference>
<protein>
    <recommendedName>
        <fullName evidence="1">VOC domain-containing protein</fullName>
    </recommendedName>
</protein>
<evidence type="ECO:0000259" key="1">
    <source>
        <dbReference type="PROSITE" id="PS51819"/>
    </source>
</evidence>
<dbReference type="Proteomes" id="UP000182427">
    <property type="component" value="Chromosome I"/>
</dbReference>
<dbReference type="InterPro" id="IPR037523">
    <property type="entry name" value="VOC_core"/>
</dbReference>
<dbReference type="AlphaFoldDB" id="A0A1G7PUT4"/>
<dbReference type="CDD" id="cd06587">
    <property type="entry name" value="VOC"/>
    <property type="match status" value="1"/>
</dbReference>
<evidence type="ECO:0000313" key="2">
    <source>
        <dbReference type="EMBL" id="SDF89160.1"/>
    </source>
</evidence>
<dbReference type="RefSeq" id="WP_083346376.1">
    <property type="nucleotide sequence ID" value="NZ_LT629690.1"/>
</dbReference>
<organism evidence="2 3">
    <name type="scientific">Terriglobus roseus</name>
    <dbReference type="NCBI Taxonomy" id="392734"/>
    <lineage>
        <taxon>Bacteria</taxon>
        <taxon>Pseudomonadati</taxon>
        <taxon>Acidobacteriota</taxon>
        <taxon>Terriglobia</taxon>
        <taxon>Terriglobales</taxon>
        <taxon>Acidobacteriaceae</taxon>
        <taxon>Terriglobus</taxon>
    </lineage>
</organism>
<feature type="domain" description="VOC" evidence="1">
    <location>
        <begin position="3"/>
        <end position="123"/>
    </location>
</feature>
<dbReference type="InterPro" id="IPR029068">
    <property type="entry name" value="Glyas_Bleomycin-R_OHBP_Dase"/>
</dbReference>
<accession>A0A1G7PUT4</accession>
<dbReference type="PANTHER" id="PTHR36113:SF3">
    <property type="entry name" value="SLL5075 PROTEIN"/>
    <property type="match status" value="1"/>
</dbReference>
<sequence length="129" mass="14071">MHTLNHANLTTYDVPALQAFLERIFGLRTLETRAGKFAILQDAQGFLLALMFDKNMTPEHGCPGFFHVGFLQDTPRAVDERHTAIAQEGLAAPEPAMLQRGGPPTYGFYVNAPGGVTVEVSTMNLSNPI</sequence>
<proteinExistence type="predicted"/>
<dbReference type="Gene3D" id="3.10.180.10">
    <property type="entry name" value="2,3-Dihydroxybiphenyl 1,2-Dioxygenase, domain 1"/>
    <property type="match status" value="1"/>
</dbReference>
<dbReference type="PANTHER" id="PTHR36113">
    <property type="entry name" value="LYASE, PUTATIVE-RELATED-RELATED"/>
    <property type="match status" value="1"/>
</dbReference>
<gene>
    <name evidence="2" type="ORF">SAMN05444167_3608</name>
</gene>
<dbReference type="InterPro" id="IPR051332">
    <property type="entry name" value="Fosfomycin_Res_Enzymes"/>
</dbReference>
<dbReference type="Pfam" id="PF00903">
    <property type="entry name" value="Glyoxalase"/>
    <property type="match status" value="1"/>
</dbReference>